<sequence length="423" mass="45585">MGCGTCSTQDCEGICNMTSGEQAKTPLQAPILLSNVKPVGFEKGASQASTDILIGGDGKIAAVGPALQASADAQRIDAKGAFISPGWVDLHVHIWHGGTDISIRPSECGAERGVTTLVDAGSAGEANFHGFREYIIEPSKERIKAFLNLGSIGLVACNRVPELRDIKDIDLDRILECYAENSEHIVGLKVRASHVITGSWGVTPVKLGKKIAKILKVPMMVHVGEPPALYDEVLEILGPGDVVTHCFNGKSGSSIMEDEDLFNLAERCAGEGIRLDIGHGGASFSFKVAEAAIARGLLPFSISTDLHGHSMNFPVWDLATTMSKLLSVDMPFEKVVEAVTRNPASIIRLDMENRLDVGQRADFTVFDLVDADLEATDSNGDVSRLKRLFEPRYAVIGAEAIAASRYIPRARKLVRHSHGYSWR</sequence>
<dbReference type="Gene3D" id="2.30.40.10">
    <property type="entry name" value="Urease, subunit C, domain 1"/>
    <property type="match status" value="1"/>
</dbReference>
<evidence type="ECO:0000256" key="4">
    <source>
        <dbReference type="ARBA" id="ARBA00022833"/>
    </source>
</evidence>
<dbReference type="SUPFAM" id="SSF51338">
    <property type="entry name" value="Composite domain of metallo-dependent hydrolases"/>
    <property type="match status" value="1"/>
</dbReference>
<dbReference type="InterPro" id="IPR020043">
    <property type="entry name" value="Deacetylase_Atu3266-like"/>
</dbReference>
<dbReference type="EMBL" id="FCNL01000034">
    <property type="protein sequence ID" value="CVI21630.1"/>
    <property type="molecule type" value="Genomic_DNA"/>
</dbReference>
<evidence type="ECO:0000256" key="8">
    <source>
        <dbReference type="PIRSR" id="PIRSR039004-2"/>
    </source>
</evidence>
<dbReference type="Pfam" id="PF01979">
    <property type="entry name" value="Amidohydro_1"/>
    <property type="match status" value="1"/>
</dbReference>
<protein>
    <submittedName>
        <fullName evidence="11">Dihydroorotase</fullName>
    </submittedName>
</protein>
<feature type="binding site" evidence="7">
    <location>
        <position position="93"/>
    </location>
    <ligand>
        <name>Zn(2+)</name>
        <dbReference type="ChEBI" id="CHEBI:29105"/>
        <label>1</label>
    </ligand>
</feature>
<name>A0A822V824_AGRTU</name>
<dbReference type="InterPro" id="IPR011059">
    <property type="entry name" value="Metal-dep_hydrolase_composite"/>
</dbReference>
<keyword evidence="2 7" id="KW-0479">Metal-binding</keyword>
<dbReference type="PIRSF" id="PIRSF039004">
    <property type="entry name" value="ADE_EF_0837"/>
    <property type="match status" value="1"/>
</dbReference>
<dbReference type="GO" id="GO:0046872">
    <property type="term" value="F:metal ion binding"/>
    <property type="evidence" value="ECO:0007669"/>
    <property type="project" value="UniProtKB-KW"/>
</dbReference>
<dbReference type="Gene3D" id="3.20.20.140">
    <property type="entry name" value="Metal-dependent hydrolases"/>
    <property type="match status" value="1"/>
</dbReference>
<dbReference type="AlphaFoldDB" id="A0A822V824"/>
<evidence type="ECO:0000256" key="1">
    <source>
        <dbReference type="ARBA" id="ARBA00001947"/>
    </source>
</evidence>
<dbReference type="SUPFAM" id="SSF51556">
    <property type="entry name" value="Metallo-dependent hydrolases"/>
    <property type="match status" value="1"/>
</dbReference>
<evidence type="ECO:0000259" key="10">
    <source>
        <dbReference type="Pfam" id="PF01979"/>
    </source>
</evidence>
<dbReference type="InterPro" id="IPR006680">
    <property type="entry name" value="Amidohydro-rel"/>
</dbReference>
<organism evidence="11 12">
    <name type="scientific">Agrobacterium tumefaciens str. B6</name>
    <dbReference type="NCBI Taxonomy" id="1183423"/>
    <lineage>
        <taxon>Bacteria</taxon>
        <taxon>Pseudomonadati</taxon>
        <taxon>Pseudomonadota</taxon>
        <taxon>Alphaproteobacteria</taxon>
        <taxon>Hyphomicrobiales</taxon>
        <taxon>Rhizobiaceae</taxon>
        <taxon>Rhizobium/Agrobacterium group</taxon>
        <taxon>Agrobacterium</taxon>
        <taxon>Agrobacterium tumefaciens complex</taxon>
    </lineage>
</organism>
<evidence type="ECO:0000256" key="2">
    <source>
        <dbReference type="ARBA" id="ARBA00022723"/>
    </source>
</evidence>
<evidence type="ECO:0000256" key="5">
    <source>
        <dbReference type="ARBA" id="ARBA00058809"/>
    </source>
</evidence>
<accession>A0A822V824</accession>
<evidence type="ECO:0000256" key="9">
    <source>
        <dbReference type="PIRSR" id="PIRSR039004-3"/>
    </source>
</evidence>
<dbReference type="GO" id="GO:0016810">
    <property type="term" value="F:hydrolase activity, acting on carbon-nitrogen (but not peptide) bonds"/>
    <property type="evidence" value="ECO:0007669"/>
    <property type="project" value="InterPro"/>
</dbReference>
<keyword evidence="3" id="KW-0378">Hydrolase</keyword>
<feature type="binding site" evidence="7">
    <location>
        <position position="245"/>
    </location>
    <ligand>
        <name>Zn(2+)</name>
        <dbReference type="ChEBI" id="CHEBI:29105"/>
        <label>2</label>
    </ligand>
</feature>
<feature type="binding site" evidence="7">
    <location>
        <position position="91"/>
    </location>
    <ligand>
        <name>Zn(2+)</name>
        <dbReference type="ChEBI" id="CHEBI:29105"/>
        <label>1</label>
    </ligand>
</feature>
<evidence type="ECO:0000256" key="6">
    <source>
        <dbReference type="ARBA" id="ARBA00061428"/>
    </source>
</evidence>
<gene>
    <name evidence="11" type="primary">pyrC</name>
    <name evidence="11" type="ORF">AGR4A_Lc40004</name>
</gene>
<evidence type="ECO:0000313" key="11">
    <source>
        <dbReference type="EMBL" id="CVI21630.1"/>
    </source>
</evidence>
<keyword evidence="4 7" id="KW-0862">Zinc</keyword>
<feature type="domain" description="Amidohydrolase-related" evidence="10">
    <location>
        <begin position="82"/>
        <end position="390"/>
    </location>
</feature>
<feature type="binding site" description="via carbamate group" evidence="7">
    <location>
        <position position="189"/>
    </location>
    <ligand>
        <name>Zn(2+)</name>
        <dbReference type="ChEBI" id="CHEBI:29105"/>
        <label>1</label>
    </ligand>
</feature>
<dbReference type="FunFam" id="3.20.20.140:FF:000051">
    <property type="entry name" value="Dihydroorotase protein"/>
    <property type="match status" value="1"/>
</dbReference>
<dbReference type="InterPro" id="IPR032466">
    <property type="entry name" value="Metal_Hydrolase"/>
</dbReference>
<dbReference type="PANTHER" id="PTHR42717:SF1">
    <property type="entry name" value="IMIDAZOLONEPROPIONASE AND RELATED AMIDOHYDROLASES"/>
    <property type="match status" value="1"/>
</dbReference>
<dbReference type="CDD" id="cd01307">
    <property type="entry name" value="Met_dep_hydrolase_B"/>
    <property type="match status" value="1"/>
</dbReference>
<evidence type="ECO:0000256" key="7">
    <source>
        <dbReference type="PIRSR" id="PIRSR039004-1"/>
    </source>
</evidence>
<dbReference type="GO" id="GO:0019213">
    <property type="term" value="F:deacetylase activity"/>
    <property type="evidence" value="ECO:0007669"/>
    <property type="project" value="InterPro"/>
</dbReference>
<dbReference type="NCBIfam" id="NF006689">
    <property type="entry name" value="PRK09237.1"/>
    <property type="match status" value="1"/>
</dbReference>
<comment type="similarity">
    <text evidence="6">Belongs to the metallo-dependent hydrolases superfamily. Atu3266/EF_0837 deacetylase family.</text>
</comment>
<feature type="modified residue" description="N6-carboxylysine" evidence="8">
    <location>
        <position position="189"/>
    </location>
</feature>
<comment type="function">
    <text evidence="5">Esterase that catalyzes the deacetylation of acetyl-(R)-mandelate (in vitro). Can also hydrolyze acetyl glycolate, but with lower efficiency. Has very low N-acetyl-D-amino acid deacetylase activity with N-acetyl-D-serine and N-acetyl-D-threonine (in vitro). Theoretical substrate docking studies suggest that other N-acetylated amino acids may optimally occupy the active site and may in fact be the physiological substrates.</text>
</comment>
<feature type="binding site" evidence="7">
    <location>
        <position position="305"/>
    </location>
    <ligand>
        <name>Zn(2+)</name>
        <dbReference type="ChEBI" id="CHEBI:29105"/>
        <label>1</label>
    </ligand>
</feature>
<reference evidence="11 12" key="1">
    <citation type="submission" date="2016-01" db="EMBL/GenBank/DDBJ databases">
        <authorList>
            <person name="Regsiter A."/>
            <person name="william w."/>
        </authorList>
    </citation>
    <scope>NUCLEOTIDE SEQUENCE [LARGE SCALE GENOMIC DNA]</scope>
    <source>
        <strain evidence="11 12">B6</strain>
    </source>
</reference>
<comment type="cofactor">
    <cofactor evidence="1">
        <name>Zn(2+)</name>
        <dbReference type="ChEBI" id="CHEBI:29105"/>
    </cofactor>
</comment>
<feature type="site" description="Transition state stabilizer" evidence="9">
    <location>
        <position position="191"/>
    </location>
</feature>
<dbReference type="Proteomes" id="UP000192074">
    <property type="component" value="Unassembled WGS sequence"/>
</dbReference>
<feature type="binding site" evidence="7">
    <location>
        <position position="222"/>
    </location>
    <ligand>
        <name>Zn(2+)</name>
        <dbReference type="ChEBI" id="CHEBI:29105"/>
        <label>2</label>
    </ligand>
</feature>
<evidence type="ECO:0000313" key="12">
    <source>
        <dbReference type="Proteomes" id="UP000192074"/>
    </source>
</evidence>
<proteinExistence type="inferred from homology"/>
<feature type="binding site" description="via carbamate group" evidence="7">
    <location>
        <position position="189"/>
    </location>
    <ligand>
        <name>Zn(2+)</name>
        <dbReference type="ChEBI" id="CHEBI:29105"/>
        <label>2</label>
    </ligand>
</feature>
<evidence type="ECO:0000256" key="3">
    <source>
        <dbReference type="ARBA" id="ARBA00022801"/>
    </source>
</evidence>
<dbReference type="PANTHER" id="PTHR42717">
    <property type="entry name" value="DIHYDROOROTASE-RELATED"/>
    <property type="match status" value="1"/>
</dbReference>
<comment type="caution">
    <text evidence="11">The sequence shown here is derived from an EMBL/GenBank/DDBJ whole genome shotgun (WGS) entry which is preliminary data.</text>
</comment>